<dbReference type="OrthoDB" id="9898223at2"/>
<evidence type="ECO:0000256" key="1">
    <source>
        <dbReference type="SAM" id="MobiDB-lite"/>
    </source>
</evidence>
<protein>
    <submittedName>
        <fullName evidence="2">Uncharacterized protein</fullName>
    </submittedName>
</protein>
<proteinExistence type="predicted"/>
<feature type="region of interest" description="Disordered" evidence="1">
    <location>
        <begin position="225"/>
        <end position="244"/>
    </location>
</feature>
<accession>A0A1X7HTQ8</accession>
<name>A0A1X7HTQ8_9PROT</name>
<dbReference type="Proteomes" id="UP000192936">
    <property type="component" value="Unassembled WGS sequence"/>
</dbReference>
<gene>
    <name evidence="2" type="ORF">SAMN02982917_0555</name>
</gene>
<evidence type="ECO:0000313" key="2">
    <source>
        <dbReference type="EMBL" id="SMF92308.1"/>
    </source>
</evidence>
<dbReference type="RefSeq" id="WP_143266983.1">
    <property type="nucleotide sequence ID" value="NZ_FXAK01000010.1"/>
</dbReference>
<evidence type="ECO:0000313" key="3">
    <source>
        <dbReference type="Proteomes" id="UP000192936"/>
    </source>
</evidence>
<feature type="compositionally biased region" description="Basic and acidic residues" evidence="1">
    <location>
        <begin position="232"/>
        <end position="244"/>
    </location>
</feature>
<organism evidence="2 3">
    <name type="scientific">Azospirillum oryzae</name>
    <dbReference type="NCBI Taxonomy" id="286727"/>
    <lineage>
        <taxon>Bacteria</taxon>
        <taxon>Pseudomonadati</taxon>
        <taxon>Pseudomonadota</taxon>
        <taxon>Alphaproteobacteria</taxon>
        <taxon>Rhodospirillales</taxon>
        <taxon>Azospirillaceae</taxon>
        <taxon>Azospirillum</taxon>
    </lineage>
</organism>
<sequence length="436" mass="49447">MNNKPANLEEANLLDIALGTADTQMTNEHEKDVGKDIFASYRIYQEPKTIMQNYVNIIVSYFHSNDVDDPPSVDDVPEGLRDLARANWHIAEASILTARSVFRSGHEYFTPDVCHALSKVTDDQFYDAEEEVWSEIRYRFQEALWRHSAGYCGEHRAAIYNSFAEAVRVAHVASASLLPNRYRSFQRLAPLLIDVAKGHEWSTAVFVEGALRYLKETDRHNIVNNPRKKANKEHYNDEEGERSRGTERVGPAWFHQLTVFLLHLCQIKVIELTPAIVALASYASTVPNSGAKSAKAARFLEALQEDKRPVFAHEAPITVIVAKRLAWELLAYADANRQISYMRKIERAVAFCRGRLASSGEMPNPNELSQASGLSWTDAEDLLNSHVLLYEVDEYHVRWLRAVEHAEDCPDCRALAESPEMERYKKGGKRLPSSTD</sequence>
<dbReference type="EMBL" id="FXAK01000010">
    <property type="protein sequence ID" value="SMF92308.1"/>
    <property type="molecule type" value="Genomic_DNA"/>
</dbReference>
<dbReference type="AlphaFoldDB" id="A0A1X7HTQ8"/>
<reference evidence="2 3" key="1">
    <citation type="submission" date="2017-04" db="EMBL/GenBank/DDBJ databases">
        <authorList>
            <person name="Afonso C.L."/>
            <person name="Miller P.J."/>
            <person name="Scott M.A."/>
            <person name="Spackman E."/>
            <person name="Goraichik I."/>
            <person name="Dimitrov K.M."/>
            <person name="Suarez D.L."/>
            <person name="Swayne D.E."/>
        </authorList>
    </citation>
    <scope>NUCLEOTIDE SEQUENCE [LARGE SCALE GENOMIC DNA]</scope>
    <source>
        <strain evidence="2 3">A2P</strain>
    </source>
</reference>